<dbReference type="Gene3D" id="3.40.50.720">
    <property type="entry name" value="NAD(P)-binding Rossmann-like Domain"/>
    <property type="match status" value="1"/>
</dbReference>
<keyword evidence="6 8" id="KW-0560">Oxidoreductase</keyword>
<gene>
    <name evidence="8" type="primary">rmlD</name>
    <name evidence="8" type="ORF">ERS008476_01881</name>
</gene>
<proteinExistence type="inferred from homology"/>
<dbReference type="InterPro" id="IPR005913">
    <property type="entry name" value="dTDP_dehydrorham_reduct"/>
</dbReference>
<dbReference type="UniPathway" id="UPA00124"/>
<name>A0A0H5MCW5_YERIN</name>
<evidence type="ECO:0000313" key="8">
    <source>
        <dbReference type="EMBL" id="CRY54911.1"/>
    </source>
</evidence>
<dbReference type="SUPFAM" id="SSF51735">
    <property type="entry name" value="NAD(P)-binding Rossmann-fold domains"/>
    <property type="match status" value="1"/>
</dbReference>
<evidence type="ECO:0000256" key="4">
    <source>
        <dbReference type="ARBA" id="ARBA00017099"/>
    </source>
</evidence>
<comment type="similarity">
    <text evidence="2 6">Belongs to the dTDP-4-dehydrorhamnose reductase family.</text>
</comment>
<dbReference type="PANTHER" id="PTHR10491:SF4">
    <property type="entry name" value="METHIONINE ADENOSYLTRANSFERASE 2 SUBUNIT BETA"/>
    <property type="match status" value="1"/>
</dbReference>
<dbReference type="GO" id="GO:0019305">
    <property type="term" value="P:dTDP-rhamnose biosynthetic process"/>
    <property type="evidence" value="ECO:0007669"/>
    <property type="project" value="UniProtKB-UniPathway"/>
</dbReference>
<comment type="cofactor">
    <cofactor evidence="6">
        <name>Mg(2+)</name>
        <dbReference type="ChEBI" id="CHEBI:18420"/>
    </cofactor>
    <text evidence="6">Binds 1 Mg(2+) ion per monomer.</text>
</comment>
<evidence type="ECO:0000256" key="5">
    <source>
        <dbReference type="ARBA" id="ARBA00048200"/>
    </source>
</evidence>
<evidence type="ECO:0000256" key="6">
    <source>
        <dbReference type="RuleBase" id="RU364082"/>
    </source>
</evidence>
<evidence type="ECO:0000256" key="1">
    <source>
        <dbReference type="ARBA" id="ARBA00004781"/>
    </source>
</evidence>
<accession>A0A0H5MCW5</accession>
<dbReference type="EC" id="1.1.1.133" evidence="3 6"/>
<dbReference type="Proteomes" id="UP000043316">
    <property type="component" value="Unassembled WGS sequence"/>
</dbReference>
<comment type="pathway">
    <text evidence="1 6">Carbohydrate biosynthesis; dTDP-L-rhamnose biosynthesis.</text>
</comment>
<protein>
    <recommendedName>
        <fullName evidence="4 6">dTDP-4-dehydrorhamnose reductase</fullName>
        <ecNumber evidence="3 6">1.1.1.133</ecNumber>
    </recommendedName>
</protein>
<dbReference type="AlphaFoldDB" id="A0A0H5MCW5"/>
<organism evidence="8 9">
    <name type="scientific">Yersinia intermedia</name>
    <dbReference type="NCBI Taxonomy" id="631"/>
    <lineage>
        <taxon>Bacteria</taxon>
        <taxon>Pseudomonadati</taxon>
        <taxon>Pseudomonadota</taxon>
        <taxon>Gammaproteobacteria</taxon>
        <taxon>Enterobacterales</taxon>
        <taxon>Yersiniaceae</taxon>
        <taxon>Yersinia</taxon>
    </lineage>
</organism>
<evidence type="ECO:0000259" key="7">
    <source>
        <dbReference type="Pfam" id="PF04321"/>
    </source>
</evidence>
<dbReference type="GO" id="GO:0005829">
    <property type="term" value="C:cytosol"/>
    <property type="evidence" value="ECO:0007669"/>
    <property type="project" value="TreeGrafter"/>
</dbReference>
<evidence type="ECO:0000313" key="9">
    <source>
        <dbReference type="Proteomes" id="UP000043316"/>
    </source>
</evidence>
<dbReference type="GO" id="GO:0008831">
    <property type="term" value="F:dTDP-4-dehydrorhamnose reductase activity"/>
    <property type="evidence" value="ECO:0007669"/>
    <property type="project" value="UniProtKB-EC"/>
</dbReference>
<dbReference type="InterPro" id="IPR029903">
    <property type="entry name" value="RmlD-like-bd"/>
</dbReference>
<evidence type="ECO:0000256" key="2">
    <source>
        <dbReference type="ARBA" id="ARBA00010944"/>
    </source>
</evidence>
<comment type="function">
    <text evidence="6">Catalyzes the reduction of dTDP-6-deoxy-L-lyxo-4-hexulose to yield dTDP-L-rhamnose.</text>
</comment>
<dbReference type="Pfam" id="PF04321">
    <property type="entry name" value="RmlD_sub_bind"/>
    <property type="match status" value="1"/>
</dbReference>
<dbReference type="UniPathway" id="UPA00281"/>
<dbReference type="CDD" id="cd05254">
    <property type="entry name" value="dTDP_HR_like_SDR_e"/>
    <property type="match status" value="1"/>
</dbReference>
<dbReference type="RefSeq" id="WP_053009435.1">
    <property type="nucleotide sequence ID" value="NZ_CWJI01000003.1"/>
</dbReference>
<dbReference type="PANTHER" id="PTHR10491">
    <property type="entry name" value="DTDP-4-DEHYDRORHAMNOSE REDUCTASE"/>
    <property type="match status" value="1"/>
</dbReference>
<dbReference type="GO" id="GO:0009243">
    <property type="term" value="P:O antigen biosynthetic process"/>
    <property type="evidence" value="ECO:0007669"/>
    <property type="project" value="UniProtKB-UniPathway"/>
</dbReference>
<dbReference type="EMBL" id="CWJI01000003">
    <property type="protein sequence ID" value="CRY54911.1"/>
    <property type="molecule type" value="Genomic_DNA"/>
</dbReference>
<keyword evidence="6" id="KW-0521">NADP</keyword>
<dbReference type="InterPro" id="IPR036291">
    <property type="entry name" value="NAD(P)-bd_dom_sf"/>
</dbReference>
<reference evidence="9" key="1">
    <citation type="submission" date="2015-03" db="EMBL/GenBank/DDBJ databases">
        <authorList>
            <consortium name="Pathogen Informatics"/>
        </authorList>
    </citation>
    <scope>NUCLEOTIDE SEQUENCE [LARGE SCALE GENOMIC DNA]</scope>
    <source>
        <strain evidence="9">R148</strain>
    </source>
</reference>
<evidence type="ECO:0000256" key="3">
    <source>
        <dbReference type="ARBA" id="ARBA00012929"/>
    </source>
</evidence>
<comment type="catalytic activity">
    <reaction evidence="5 6">
        <text>dTDP-beta-L-rhamnose + NADP(+) = dTDP-4-dehydro-beta-L-rhamnose + NADPH + H(+)</text>
        <dbReference type="Rhea" id="RHEA:21796"/>
        <dbReference type="ChEBI" id="CHEBI:15378"/>
        <dbReference type="ChEBI" id="CHEBI:57510"/>
        <dbReference type="ChEBI" id="CHEBI:57783"/>
        <dbReference type="ChEBI" id="CHEBI:58349"/>
        <dbReference type="ChEBI" id="CHEBI:62830"/>
        <dbReference type="EC" id="1.1.1.133"/>
    </reaction>
</comment>
<sequence>MNKKILIIGANGMLGGSLFRYFTDSTMYSVIGTVRSNEAKEFFEAQQYTNIVSGIDVSNKISLRAIIMDLQPDYIFNCVGIIKQLDSSKNHILSININSLLPHELAAMASEVKAKLIHFSTDCVFSGKKGGYSENDIPDATDIYGRSKLLGEVDYNGHLTLRTSIIGHEYHSNHSLVDWFLSQDGTVNGFSHAIFSGLPTVYLAEVLDKFILPKQNLSGLYHLSVEPIDKYTLLTIINDIYKRKNTIVENKEFTIDRSLNSSNLSGEIGFKPESWFDLIKKMHCEYVRYFK</sequence>
<feature type="domain" description="RmlD-like substrate binding" evidence="7">
    <location>
        <begin position="4"/>
        <end position="226"/>
    </location>
</feature>